<dbReference type="EMBL" id="JACRSZ010000008">
    <property type="protein sequence ID" value="MBC8573211.1"/>
    <property type="molecule type" value="Genomic_DNA"/>
</dbReference>
<feature type="chain" id="PRO_5046618988" evidence="3">
    <location>
        <begin position="33"/>
        <end position="338"/>
    </location>
</feature>
<dbReference type="PANTHER" id="PTHR30036:SF7">
    <property type="entry name" value="ABC TRANSPORTER PERIPLASMIC-BINDING PROTEIN YPHF"/>
    <property type="match status" value="1"/>
</dbReference>
<dbReference type="InterPro" id="IPR028082">
    <property type="entry name" value="Peripla_BP_I"/>
</dbReference>
<comment type="subcellular location">
    <subcellularLocation>
        <location evidence="1">Cell envelope</location>
    </subcellularLocation>
</comment>
<feature type="signal peptide" evidence="3">
    <location>
        <begin position="1"/>
        <end position="32"/>
    </location>
</feature>
<organism evidence="5 6">
    <name type="scientific">Jingyaoa shaoxingensis</name>
    <dbReference type="NCBI Taxonomy" id="2763671"/>
    <lineage>
        <taxon>Bacteria</taxon>
        <taxon>Bacillati</taxon>
        <taxon>Bacillota</taxon>
        <taxon>Clostridia</taxon>
        <taxon>Lachnospirales</taxon>
        <taxon>Lachnospiraceae</taxon>
        <taxon>Jingyaoa</taxon>
    </lineage>
</organism>
<dbReference type="PANTHER" id="PTHR30036">
    <property type="entry name" value="D-XYLOSE-BINDING PERIPLASMIC PROTEIN"/>
    <property type="match status" value="1"/>
</dbReference>
<feature type="domain" description="Periplasmic binding protein" evidence="4">
    <location>
        <begin position="42"/>
        <end position="297"/>
    </location>
</feature>
<accession>A0ABR7N9Y8</accession>
<keyword evidence="3" id="KW-0732">Signal</keyword>
<reference evidence="5 6" key="1">
    <citation type="submission" date="2020-08" db="EMBL/GenBank/DDBJ databases">
        <title>Genome public.</title>
        <authorList>
            <person name="Liu C."/>
            <person name="Sun Q."/>
        </authorList>
    </citation>
    <scope>NUCLEOTIDE SEQUENCE [LARGE SCALE GENOMIC DNA]</scope>
    <source>
        <strain evidence="5 6">NSJ-46</strain>
    </source>
</reference>
<dbReference type="RefSeq" id="WP_249308274.1">
    <property type="nucleotide sequence ID" value="NZ_JACRSZ010000008.1"/>
</dbReference>
<evidence type="ECO:0000259" key="4">
    <source>
        <dbReference type="Pfam" id="PF13407"/>
    </source>
</evidence>
<proteinExistence type="inferred from homology"/>
<evidence type="ECO:0000256" key="2">
    <source>
        <dbReference type="ARBA" id="ARBA00007639"/>
    </source>
</evidence>
<protein>
    <submittedName>
        <fullName evidence="5">Substrate-binding domain-containing protein</fullName>
    </submittedName>
</protein>
<evidence type="ECO:0000256" key="3">
    <source>
        <dbReference type="SAM" id="SignalP"/>
    </source>
</evidence>
<dbReference type="SUPFAM" id="SSF53822">
    <property type="entry name" value="Periplasmic binding protein-like I"/>
    <property type="match status" value="1"/>
</dbReference>
<keyword evidence="6" id="KW-1185">Reference proteome</keyword>
<dbReference type="Proteomes" id="UP000657421">
    <property type="component" value="Unassembled WGS sequence"/>
</dbReference>
<name>A0ABR7N9Y8_9FIRM</name>
<comment type="caution">
    <text evidence="5">The sequence shown here is derived from an EMBL/GenBank/DDBJ whole genome shotgun (WGS) entry which is preliminary data.</text>
</comment>
<sequence length="338" mass="36753">MKKRQKPLWKKLAAAGLICGACMIMQESSVLATADPAGYQIVMIAKQSDPWFEDMETGVEQLKKDIGLNVSMQYPETNDAKGQVRIVESLMEQGVNAICIVPNDPEELVDVIQEARDMGIVVVTHEAPSIADKVDLDVEAFVNKTFGELFGKNIAEAMDGKGYYAGIVGSRNMDTHMEWYQAAVSYIEDNYPDMMCLTQEPQEDGNSLAGAYEATKYLVDNYPQLGGIIECSAYGAGVCNALSEKKLSDKVKVVSLAVPSQVTDFLGNGSLISILAWRPADAGYAVCYAAYLLASGQTVENGTDLKATGYESVRVKDGIAYGSAPLEYTAENIEDYMF</sequence>
<dbReference type="Gene3D" id="3.40.50.2300">
    <property type="match status" value="2"/>
</dbReference>
<dbReference type="InterPro" id="IPR050555">
    <property type="entry name" value="Bact_Solute-Bind_Prot2"/>
</dbReference>
<dbReference type="InterPro" id="IPR025997">
    <property type="entry name" value="SBP_2_dom"/>
</dbReference>
<comment type="similarity">
    <text evidence="2">Belongs to the bacterial solute-binding protein 2 family.</text>
</comment>
<gene>
    <name evidence="5" type="ORF">H8716_08960</name>
</gene>
<dbReference type="Pfam" id="PF13407">
    <property type="entry name" value="Peripla_BP_4"/>
    <property type="match status" value="1"/>
</dbReference>
<evidence type="ECO:0000256" key="1">
    <source>
        <dbReference type="ARBA" id="ARBA00004196"/>
    </source>
</evidence>
<evidence type="ECO:0000313" key="6">
    <source>
        <dbReference type="Proteomes" id="UP000657421"/>
    </source>
</evidence>
<evidence type="ECO:0000313" key="5">
    <source>
        <dbReference type="EMBL" id="MBC8573211.1"/>
    </source>
</evidence>